<feature type="transmembrane region" description="Helical" evidence="1">
    <location>
        <begin position="47"/>
        <end position="70"/>
    </location>
</feature>
<gene>
    <name evidence="2" type="ORF">ETU37_08185</name>
</gene>
<feature type="transmembrane region" description="Helical" evidence="1">
    <location>
        <begin position="135"/>
        <end position="153"/>
    </location>
</feature>
<keyword evidence="1" id="KW-1133">Transmembrane helix</keyword>
<evidence type="ECO:0008006" key="4">
    <source>
        <dbReference type="Google" id="ProtNLM"/>
    </source>
</evidence>
<dbReference type="RefSeq" id="WP_129986742.1">
    <property type="nucleotide sequence ID" value="NZ_SDPU01000020.1"/>
</dbReference>
<name>A0A4Q5J3F5_9ACTN</name>
<dbReference type="AlphaFoldDB" id="A0A4Q5J3F5"/>
<dbReference type="GO" id="GO:0005886">
    <property type="term" value="C:plasma membrane"/>
    <property type="evidence" value="ECO:0007669"/>
    <property type="project" value="TreeGrafter"/>
</dbReference>
<feature type="transmembrane region" description="Helical" evidence="1">
    <location>
        <begin position="159"/>
        <end position="182"/>
    </location>
</feature>
<keyword evidence="1" id="KW-0472">Membrane</keyword>
<evidence type="ECO:0000256" key="1">
    <source>
        <dbReference type="SAM" id="Phobius"/>
    </source>
</evidence>
<protein>
    <recommendedName>
        <fullName evidence="4">HdeD family acid-resistance protein</fullName>
    </recommendedName>
</protein>
<keyword evidence="1" id="KW-0812">Transmembrane</keyword>
<feature type="transmembrane region" description="Helical" evidence="1">
    <location>
        <begin position="102"/>
        <end position="123"/>
    </location>
</feature>
<dbReference type="PANTHER" id="PTHR34989">
    <property type="entry name" value="PROTEIN HDED"/>
    <property type="match status" value="1"/>
</dbReference>
<feature type="transmembrane region" description="Helical" evidence="1">
    <location>
        <begin position="20"/>
        <end position="41"/>
    </location>
</feature>
<dbReference type="Pfam" id="PF03729">
    <property type="entry name" value="DUF308"/>
    <property type="match status" value="2"/>
</dbReference>
<dbReference type="InterPro" id="IPR005325">
    <property type="entry name" value="DUF308_memb"/>
</dbReference>
<sequence length="193" mass="20315">MTADVRTMEEPTGALRDSTWALVLIAGIVTAACGLALAFWPEETLRIVAVIVAVQLLLTGLVSVVGAVAAGSVDRGVRTLVVLSGILSILVGLVLLRAPQQTVVVVALLLGLYWVLKGLVELVAALTTDASPHRWWSVAIALFTTAVGTFLVLRPEASFALLVIVVQVWLLGYGFIMIVSALSMRSAARRAGS</sequence>
<dbReference type="EMBL" id="SDPU01000020">
    <property type="protein sequence ID" value="RYU12923.1"/>
    <property type="molecule type" value="Genomic_DNA"/>
</dbReference>
<proteinExistence type="predicted"/>
<keyword evidence="3" id="KW-1185">Reference proteome</keyword>
<dbReference type="Proteomes" id="UP000291189">
    <property type="component" value="Unassembled WGS sequence"/>
</dbReference>
<dbReference type="PANTHER" id="PTHR34989:SF1">
    <property type="entry name" value="PROTEIN HDED"/>
    <property type="match status" value="1"/>
</dbReference>
<feature type="transmembrane region" description="Helical" evidence="1">
    <location>
        <begin position="77"/>
        <end position="96"/>
    </location>
</feature>
<dbReference type="PROSITE" id="PS51257">
    <property type="entry name" value="PROKAR_LIPOPROTEIN"/>
    <property type="match status" value="1"/>
</dbReference>
<reference evidence="2 3" key="1">
    <citation type="submission" date="2019-01" db="EMBL/GenBank/DDBJ databases">
        <title>Nocardioides guangzhouensis sp. nov., an actinobacterium isolated from soil.</title>
        <authorList>
            <person name="Fu Y."/>
            <person name="Cai Y."/>
            <person name="Lin Z."/>
            <person name="Chen P."/>
        </authorList>
    </citation>
    <scope>NUCLEOTIDE SEQUENCE [LARGE SCALE GENOMIC DNA]</scope>
    <source>
        <strain evidence="2 3">NBRC 105384</strain>
    </source>
</reference>
<evidence type="ECO:0000313" key="2">
    <source>
        <dbReference type="EMBL" id="RYU12923.1"/>
    </source>
</evidence>
<dbReference type="InterPro" id="IPR052712">
    <property type="entry name" value="Acid_resist_chaperone_HdeD"/>
</dbReference>
<comment type="caution">
    <text evidence="2">The sequence shown here is derived from an EMBL/GenBank/DDBJ whole genome shotgun (WGS) entry which is preliminary data.</text>
</comment>
<accession>A0A4Q5J3F5</accession>
<organism evidence="2 3">
    <name type="scientific">Nocardioides iriomotensis</name>
    <dbReference type="NCBI Taxonomy" id="715784"/>
    <lineage>
        <taxon>Bacteria</taxon>
        <taxon>Bacillati</taxon>
        <taxon>Actinomycetota</taxon>
        <taxon>Actinomycetes</taxon>
        <taxon>Propionibacteriales</taxon>
        <taxon>Nocardioidaceae</taxon>
        <taxon>Nocardioides</taxon>
    </lineage>
</organism>
<evidence type="ECO:0000313" key="3">
    <source>
        <dbReference type="Proteomes" id="UP000291189"/>
    </source>
</evidence>